<protein>
    <submittedName>
        <fullName evidence="2">Uncharacterized protein</fullName>
    </submittedName>
</protein>
<evidence type="ECO:0000313" key="1">
    <source>
        <dbReference type="EMBL" id="QGN28810.1"/>
    </source>
</evidence>
<reference evidence="2 3" key="1">
    <citation type="submission" date="2018-08" db="EMBL/GenBank/DDBJ databases">
        <title>A genome reference for cultivated species of the human gut microbiota.</title>
        <authorList>
            <person name="Zou Y."/>
            <person name="Xue W."/>
            <person name="Luo G."/>
        </authorList>
    </citation>
    <scope>NUCLEOTIDE SEQUENCE [LARGE SCALE GENOMIC DNA]</scope>
    <source>
        <strain evidence="2 3">AF48-16</strain>
    </source>
</reference>
<evidence type="ECO:0000313" key="2">
    <source>
        <dbReference type="EMBL" id="RHK05998.1"/>
    </source>
</evidence>
<dbReference type="EMBL" id="QRMZ01000013">
    <property type="protein sequence ID" value="RHK05998.1"/>
    <property type="molecule type" value="Genomic_DNA"/>
</dbReference>
<dbReference type="AlphaFoldDB" id="A0A415ERY5"/>
<organism evidence="2 3">
    <name type="scientific">Enterococcus casseliflavus</name>
    <name type="common">Enterococcus flavescens</name>
    <dbReference type="NCBI Taxonomy" id="37734"/>
    <lineage>
        <taxon>Bacteria</taxon>
        <taxon>Bacillati</taxon>
        <taxon>Bacillota</taxon>
        <taxon>Bacilli</taxon>
        <taxon>Lactobacillales</taxon>
        <taxon>Enterococcaceae</taxon>
        <taxon>Enterococcus</taxon>
    </lineage>
</organism>
<gene>
    <name evidence="2" type="ORF">DW084_10820</name>
    <name evidence="1" type="ORF">GFU50_04510</name>
</gene>
<dbReference type="Proteomes" id="UP000422837">
    <property type="component" value="Chromosome"/>
</dbReference>
<evidence type="ECO:0000313" key="3">
    <source>
        <dbReference type="Proteomes" id="UP000286288"/>
    </source>
</evidence>
<dbReference type="EMBL" id="CP046123">
    <property type="protein sequence ID" value="QGN28810.1"/>
    <property type="molecule type" value="Genomic_DNA"/>
</dbReference>
<name>A0A415ERY5_ENTCA</name>
<sequence>MIMDLTIRGKASCTNCNENFDGKLVVHLQEDSEGQLTMVPPLETNELAEDEIAIHYAYGEVKEAIEGTFICPNCQTENEVRIEIPTELLDGSMN</sequence>
<dbReference type="Proteomes" id="UP000286288">
    <property type="component" value="Unassembled WGS sequence"/>
</dbReference>
<dbReference type="RefSeq" id="WP_005225480.1">
    <property type="nucleotide sequence ID" value="NZ_CABHBI010000002.1"/>
</dbReference>
<reference evidence="1 4" key="2">
    <citation type="submission" date="2019-11" db="EMBL/GenBank/DDBJ databases">
        <title>Detection and genome characteristic of a blood enterococcus casselifavus isolate from Zhengzhou,china.</title>
        <authorList>
            <person name="Wen P."/>
        </authorList>
    </citation>
    <scope>NUCLEOTIDE SEQUENCE [LARGE SCALE GENOMIC DNA]</scope>
    <source>
        <strain evidence="1 4">EC291</strain>
    </source>
</reference>
<proteinExistence type="predicted"/>
<accession>A0A415ERY5</accession>
<evidence type="ECO:0000313" key="4">
    <source>
        <dbReference type="Proteomes" id="UP000422837"/>
    </source>
</evidence>